<feature type="domain" description="Cytosol aminopeptidase" evidence="9">
    <location>
        <begin position="346"/>
        <end position="353"/>
    </location>
</feature>
<dbReference type="Pfam" id="PF02789">
    <property type="entry name" value="Peptidase_M17_N"/>
    <property type="match status" value="1"/>
</dbReference>
<keyword evidence="8" id="KW-0963">Cytoplasm</keyword>
<comment type="catalytic activity">
    <reaction evidence="1 8">
        <text>Release of an N-terminal amino acid, Xaa-|-Yaa-, in which Xaa is preferably Leu, but may be other amino acids including Pro although not Arg or Lys, and Yaa may be Pro. Amino acid amides and methyl esters are also readily hydrolyzed, but rates on arylamides are exceedingly low.</text>
        <dbReference type="EC" id="3.4.11.1"/>
    </reaction>
</comment>
<dbReference type="InterPro" id="IPR043472">
    <property type="entry name" value="Macro_dom-like"/>
</dbReference>
<comment type="function">
    <text evidence="8">Presumably involved in the processing and regular turnover of intracellular proteins. Catalyzes the removal of unsubstituted N-terminal amino acids from various peptides.</text>
</comment>
<keyword evidence="11" id="KW-1185">Reference proteome</keyword>
<evidence type="ECO:0000256" key="7">
    <source>
        <dbReference type="ARBA" id="ARBA00023211"/>
    </source>
</evidence>
<feature type="binding site" evidence="8">
    <location>
        <position position="289"/>
    </location>
    <ligand>
        <name>Mn(2+)</name>
        <dbReference type="ChEBI" id="CHEBI:29035"/>
        <label>2</label>
    </ligand>
</feature>
<evidence type="ECO:0000313" key="11">
    <source>
        <dbReference type="Proteomes" id="UP000198639"/>
    </source>
</evidence>
<comment type="similarity">
    <text evidence="3 8">Belongs to the peptidase M17 family.</text>
</comment>
<dbReference type="RefSeq" id="WP_091873957.1">
    <property type="nucleotide sequence ID" value="NZ_FOLD01000007.1"/>
</dbReference>
<keyword evidence="4 8" id="KW-0031">Aminopeptidase</keyword>
<protein>
    <recommendedName>
        <fullName evidence="8">Probable cytosol aminopeptidase</fullName>
        <ecNumber evidence="8">3.4.11.1</ecNumber>
    </recommendedName>
    <alternativeName>
        <fullName evidence="8">Leucine aminopeptidase</fullName>
        <shortName evidence="8">LAP</shortName>
        <ecNumber evidence="8">3.4.11.10</ecNumber>
    </alternativeName>
    <alternativeName>
        <fullName evidence="8">Leucyl aminopeptidase</fullName>
    </alternativeName>
</protein>
<evidence type="ECO:0000256" key="5">
    <source>
        <dbReference type="ARBA" id="ARBA00022670"/>
    </source>
</evidence>
<evidence type="ECO:0000313" key="10">
    <source>
        <dbReference type="EMBL" id="SFC57079.1"/>
    </source>
</evidence>
<evidence type="ECO:0000256" key="1">
    <source>
        <dbReference type="ARBA" id="ARBA00000135"/>
    </source>
</evidence>
<feature type="binding site" evidence="8">
    <location>
        <position position="350"/>
    </location>
    <ligand>
        <name>Mn(2+)</name>
        <dbReference type="ChEBI" id="CHEBI:29035"/>
        <label>2</label>
    </ligand>
</feature>
<dbReference type="GO" id="GO:0005737">
    <property type="term" value="C:cytoplasm"/>
    <property type="evidence" value="ECO:0007669"/>
    <property type="project" value="UniProtKB-SubCell"/>
</dbReference>
<dbReference type="InterPro" id="IPR008283">
    <property type="entry name" value="Peptidase_M17_N"/>
</dbReference>
<dbReference type="GO" id="GO:0006508">
    <property type="term" value="P:proteolysis"/>
    <property type="evidence" value="ECO:0007669"/>
    <property type="project" value="UniProtKB-KW"/>
</dbReference>
<dbReference type="STRING" id="1164594.SAMN05216204_107164"/>
<comment type="cofactor">
    <cofactor evidence="8">
        <name>Mn(2+)</name>
        <dbReference type="ChEBI" id="CHEBI:29035"/>
    </cofactor>
    <text evidence="8">Binds 2 manganese ions per subunit.</text>
</comment>
<keyword evidence="6 8" id="KW-0378">Hydrolase</keyword>
<dbReference type="Proteomes" id="UP000198639">
    <property type="component" value="Unassembled WGS sequence"/>
</dbReference>
<dbReference type="AlphaFoldDB" id="A0A1I1K849"/>
<dbReference type="NCBIfam" id="NF002074">
    <property type="entry name" value="PRK00913.1-4"/>
    <property type="match status" value="1"/>
</dbReference>
<dbReference type="GO" id="GO:0030145">
    <property type="term" value="F:manganese ion binding"/>
    <property type="evidence" value="ECO:0007669"/>
    <property type="project" value="UniProtKB-UniRule"/>
</dbReference>
<proteinExistence type="inferred from homology"/>
<dbReference type="GO" id="GO:0070006">
    <property type="term" value="F:metalloaminopeptidase activity"/>
    <property type="evidence" value="ECO:0007669"/>
    <property type="project" value="InterPro"/>
</dbReference>
<dbReference type="EC" id="3.4.11.10" evidence="8"/>
<organism evidence="10 11">
    <name type="scientific">Massilia yuzhufengensis</name>
    <dbReference type="NCBI Taxonomy" id="1164594"/>
    <lineage>
        <taxon>Bacteria</taxon>
        <taxon>Pseudomonadati</taxon>
        <taxon>Pseudomonadota</taxon>
        <taxon>Betaproteobacteria</taxon>
        <taxon>Burkholderiales</taxon>
        <taxon>Oxalobacteraceae</taxon>
        <taxon>Telluria group</taxon>
        <taxon>Massilia</taxon>
    </lineage>
</organism>
<evidence type="ECO:0000259" key="9">
    <source>
        <dbReference type="PROSITE" id="PS00631"/>
    </source>
</evidence>
<dbReference type="PANTHER" id="PTHR11963">
    <property type="entry name" value="LEUCINE AMINOPEPTIDASE-RELATED"/>
    <property type="match status" value="1"/>
</dbReference>
<dbReference type="InterPro" id="IPR000819">
    <property type="entry name" value="Peptidase_M17_C"/>
</dbReference>
<dbReference type="InterPro" id="IPR011356">
    <property type="entry name" value="Leucine_aapep/pepB"/>
</dbReference>
<dbReference type="Gene3D" id="3.40.630.10">
    <property type="entry name" value="Zn peptidases"/>
    <property type="match status" value="1"/>
</dbReference>
<dbReference type="OrthoDB" id="9809354at2"/>
<dbReference type="PROSITE" id="PS00631">
    <property type="entry name" value="CYTOSOL_AP"/>
    <property type="match status" value="1"/>
</dbReference>
<evidence type="ECO:0000256" key="4">
    <source>
        <dbReference type="ARBA" id="ARBA00022438"/>
    </source>
</evidence>
<dbReference type="Gene3D" id="3.40.220.10">
    <property type="entry name" value="Leucine Aminopeptidase, subunit E, domain 1"/>
    <property type="match status" value="1"/>
</dbReference>
<reference evidence="11" key="1">
    <citation type="submission" date="2016-10" db="EMBL/GenBank/DDBJ databases">
        <authorList>
            <person name="Varghese N."/>
            <person name="Submissions S."/>
        </authorList>
    </citation>
    <scope>NUCLEOTIDE SEQUENCE [LARGE SCALE GENOMIC DNA]</scope>
    <source>
        <strain evidence="11">CGMCC 1.12041</strain>
    </source>
</reference>
<dbReference type="PANTHER" id="PTHR11963:SF23">
    <property type="entry name" value="CYTOSOL AMINOPEPTIDASE"/>
    <property type="match status" value="1"/>
</dbReference>
<feature type="active site" evidence="8">
    <location>
        <position position="352"/>
    </location>
</feature>
<gene>
    <name evidence="8" type="primary">pepA</name>
    <name evidence="10" type="ORF">SAMN05216204_107164</name>
</gene>
<feature type="binding site" evidence="8">
    <location>
        <position position="271"/>
    </location>
    <ligand>
        <name>Mn(2+)</name>
        <dbReference type="ChEBI" id="CHEBI:29035"/>
        <label>1</label>
    </ligand>
</feature>
<sequence>MDFSIKAFDTKNTLAAAKAGVLAVAVFENKKLSQAAKALDAGGDISAALKSGDISGKAGSTLLLRGVAGVAAARVLLVGMGTDEAVSEKAFGTAVGAALKVFGTLGSQDAIIAFPVADVKGRDVNWALRALVIAANETEHRTDTQKSKKDPAPAGVRKITIAADAAPQLKATLAQAVAISNGMQLTKELGNLSPNICTPTYLATTARQLAEQFKFDIEVLERKQLEALKMGSFLSVAKGSDEAPKFIVLKHMGGNKKDAPVVLVGKGITFDTGGISIKAGPGMDEMKYDMCGAGSVLGTFRAIGEMGLKLNVIGIVAACENMPSGRASKPGDIVTSMNGLTIEILNTDAEGRLILCDALTYAERFKPAVVVDIATLTGACIVALGHHTSGLFTRHDDASDALAEELIDAGKQAGDVAWRFPLGEIYNDQLKSNFADLANIGTPGAASITAACFLENFTRNYTWAHLDIAGTAWKSGAAKGATGRPVPLLTTFLMNRV</sequence>
<dbReference type="InterPro" id="IPR023042">
    <property type="entry name" value="Peptidase_M17_leu_NH2_pept"/>
</dbReference>
<feature type="binding site" evidence="8">
    <location>
        <position position="350"/>
    </location>
    <ligand>
        <name>Mn(2+)</name>
        <dbReference type="ChEBI" id="CHEBI:29035"/>
        <label>1</label>
    </ligand>
</feature>
<dbReference type="EMBL" id="FOLD01000007">
    <property type="protein sequence ID" value="SFC57079.1"/>
    <property type="molecule type" value="Genomic_DNA"/>
</dbReference>
<evidence type="ECO:0000256" key="2">
    <source>
        <dbReference type="ARBA" id="ARBA00000967"/>
    </source>
</evidence>
<accession>A0A1I1K849</accession>
<comment type="subcellular location">
    <subcellularLocation>
        <location evidence="8">Cytoplasm</location>
    </subcellularLocation>
</comment>
<evidence type="ECO:0000256" key="8">
    <source>
        <dbReference type="HAMAP-Rule" id="MF_00181"/>
    </source>
</evidence>
<dbReference type="EC" id="3.4.11.1" evidence="8"/>
<dbReference type="HAMAP" id="MF_00181">
    <property type="entry name" value="Cytosol_peptidase_M17"/>
    <property type="match status" value="1"/>
</dbReference>
<feature type="binding site" evidence="8">
    <location>
        <position position="271"/>
    </location>
    <ligand>
        <name>Mn(2+)</name>
        <dbReference type="ChEBI" id="CHEBI:29035"/>
        <label>2</label>
    </ligand>
</feature>
<keyword evidence="8" id="KW-0479">Metal-binding</keyword>
<name>A0A1I1K849_9BURK</name>
<keyword evidence="7 8" id="KW-0464">Manganese</keyword>
<comment type="catalytic activity">
    <reaction evidence="2 8">
        <text>Release of an N-terminal amino acid, preferentially leucine, but not glutamic or aspartic acids.</text>
        <dbReference type="EC" id="3.4.11.10"/>
    </reaction>
</comment>
<keyword evidence="5 8" id="KW-0645">Protease</keyword>
<feature type="binding site" evidence="8">
    <location>
        <position position="266"/>
    </location>
    <ligand>
        <name>Mn(2+)</name>
        <dbReference type="ChEBI" id="CHEBI:29035"/>
        <label>2</label>
    </ligand>
</feature>
<dbReference type="Pfam" id="PF00883">
    <property type="entry name" value="Peptidase_M17"/>
    <property type="match status" value="1"/>
</dbReference>
<evidence type="ECO:0000256" key="6">
    <source>
        <dbReference type="ARBA" id="ARBA00022801"/>
    </source>
</evidence>
<dbReference type="SUPFAM" id="SSF53187">
    <property type="entry name" value="Zn-dependent exopeptidases"/>
    <property type="match status" value="1"/>
</dbReference>
<dbReference type="PRINTS" id="PR00481">
    <property type="entry name" value="LAMNOPPTDASE"/>
</dbReference>
<dbReference type="CDD" id="cd00433">
    <property type="entry name" value="Peptidase_M17"/>
    <property type="match status" value="1"/>
</dbReference>
<feature type="active site" evidence="8">
    <location>
        <position position="278"/>
    </location>
</feature>
<feature type="binding site" evidence="8">
    <location>
        <position position="348"/>
    </location>
    <ligand>
        <name>Mn(2+)</name>
        <dbReference type="ChEBI" id="CHEBI:29035"/>
        <label>1</label>
    </ligand>
</feature>
<dbReference type="SUPFAM" id="SSF52949">
    <property type="entry name" value="Macro domain-like"/>
    <property type="match status" value="1"/>
</dbReference>
<evidence type="ECO:0000256" key="3">
    <source>
        <dbReference type="ARBA" id="ARBA00009528"/>
    </source>
</evidence>